<organism evidence="2 3">
    <name type="scientific">Apostasia shenzhenica</name>
    <dbReference type="NCBI Taxonomy" id="1088818"/>
    <lineage>
        <taxon>Eukaryota</taxon>
        <taxon>Viridiplantae</taxon>
        <taxon>Streptophyta</taxon>
        <taxon>Embryophyta</taxon>
        <taxon>Tracheophyta</taxon>
        <taxon>Spermatophyta</taxon>
        <taxon>Magnoliopsida</taxon>
        <taxon>Liliopsida</taxon>
        <taxon>Asparagales</taxon>
        <taxon>Orchidaceae</taxon>
        <taxon>Apostasioideae</taxon>
        <taxon>Apostasia</taxon>
    </lineage>
</organism>
<keyword evidence="3" id="KW-1185">Reference proteome</keyword>
<evidence type="ECO:0000313" key="2">
    <source>
        <dbReference type="EMBL" id="PKA64186.1"/>
    </source>
</evidence>
<protein>
    <submittedName>
        <fullName evidence="2">Auxin-induced protein 15A</fullName>
    </submittedName>
</protein>
<dbReference type="EMBL" id="KZ451906">
    <property type="protein sequence ID" value="PKA64186.1"/>
    <property type="molecule type" value="Genomic_DNA"/>
</dbReference>
<dbReference type="GO" id="GO:0009733">
    <property type="term" value="P:response to auxin"/>
    <property type="evidence" value="ECO:0007669"/>
    <property type="project" value="InterPro"/>
</dbReference>
<accession>A0A2I0B8R8</accession>
<reference evidence="2 3" key="1">
    <citation type="journal article" date="2017" name="Nature">
        <title>The Apostasia genome and the evolution of orchids.</title>
        <authorList>
            <person name="Zhang G.Q."/>
            <person name="Liu K.W."/>
            <person name="Li Z."/>
            <person name="Lohaus R."/>
            <person name="Hsiao Y.Y."/>
            <person name="Niu S.C."/>
            <person name="Wang J.Y."/>
            <person name="Lin Y.C."/>
            <person name="Xu Q."/>
            <person name="Chen L.J."/>
            <person name="Yoshida K."/>
            <person name="Fujiwara S."/>
            <person name="Wang Z.W."/>
            <person name="Zhang Y.Q."/>
            <person name="Mitsuda N."/>
            <person name="Wang M."/>
            <person name="Liu G.H."/>
            <person name="Pecoraro L."/>
            <person name="Huang H.X."/>
            <person name="Xiao X.J."/>
            <person name="Lin M."/>
            <person name="Wu X.Y."/>
            <person name="Wu W.L."/>
            <person name="Chen Y.Y."/>
            <person name="Chang S.B."/>
            <person name="Sakamoto S."/>
            <person name="Ohme-Takagi M."/>
            <person name="Yagi M."/>
            <person name="Zeng S.J."/>
            <person name="Shen C.Y."/>
            <person name="Yeh C.M."/>
            <person name="Luo Y.B."/>
            <person name="Tsai W.C."/>
            <person name="Van de Peer Y."/>
            <person name="Liu Z.J."/>
        </authorList>
    </citation>
    <scope>NUCLEOTIDE SEQUENCE [LARGE SCALE GENOMIC DNA]</scope>
    <source>
        <strain evidence="3">cv. Shenzhen</strain>
        <tissue evidence="2">Stem</tissue>
    </source>
</reference>
<dbReference type="Proteomes" id="UP000236161">
    <property type="component" value="Unassembled WGS sequence"/>
</dbReference>
<comment type="similarity">
    <text evidence="1">Belongs to the ARG7 family.</text>
</comment>
<evidence type="ECO:0000256" key="1">
    <source>
        <dbReference type="ARBA" id="ARBA00006974"/>
    </source>
</evidence>
<sequence length="107" mass="11423">MGSHRQGGGKAAAAATTPKGCMAIRVGGEGEEQRRFVVPVEYVNHPLFLGLLKEAEEEFGFDQKGAITLPCHVEEFQHVRGIIDRDAAAASGGNGHLHLHISSCFKA</sequence>
<evidence type="ECO:0000313" key="3">
    <source>
        <dbReference type="Proteomes" id="UP000236161"/>
    </source>
</evidence>
<dbReference type="PANTHER" id="PTHR31374">
    <property type="entry name" value="AUXIN-INDUCED PROTEIN-LIKE-RELATED"/>
    <property type="match status" value="1"/>
</dbReference>
<gene>
    <name evidence="2" type="ORF">AXF42_Ash005199</name>
</gene>
<name>A0A2I0B8R8_9ASPA</name>
<dbReference type="OrthoDB" id="1026046at2759"/>
<proteinExistence type="inferred from homology"/>
<dbReference type="InterPro" id="IPR003676">
    <property type="entry name" value="SAUR_fam"/>
</dbReference>
<dbReference type="STRING" id="1088818.A0A2I0B8R8"/>
<dbReference type="AlphaFoldDB" id="A0A2I0B8R8"/>
<dbReference type="PANTHER" id="PTHR31374:SF29">
    <property type="entry name" value="SAUR-LIKE AUXIN-RESPONSIVE PROTEIN FAMILY"/>
    <property type="match status" value="1"/>
</dbReference>
<dbReference type="Pfam" id="PF02519">
    <property type="entry name" value="Auxin_inducible"/>
    <property type="match status" value="1"/>
</dbReference>